<reference evidence="4" key="1">
    <citation type="submission" date="2020-06" db="EMBL/GenBank/DDBJ databases">
        <title>Draft genomic sequence of Geomonas sp. Red330.</title>
        <authorList>
            <person name="Itoh H."/>
            <person name="Zhenxing X."/>
            <person name="Ushijima N."/>
            <person name="Masuda Y."/>
            <person name="Shiratori Y."/>
            <person name="Senoo K."/>
        </authorList>
    </citation>
    <scope>NUCLEOTIDE SEQUENCE [LARGE SCALE GENOMIC DNA]</scope>
    <source>
        <strain evidence="4">Red330</strain>
    </source>
</reference>
<dbReference type="RefSeq" id="WP_183355039.1">
    <property type="nucleotide sequence ID" value="NZ_BLXX01000007.1"/>
</dbReference>
<name>A0A6V8MKL6_9BACT</name>
<evidence type="ECO:0000313" key="4">
    <source>
        <dbReference type="Proteomes" id="UP000556026"/>
    </source>
</evidence>
<dbReference type="Pfam" id="PF14326">
    <property type="entry name" value="DUF4384"/>
    <property type="match status" value="1"/>
</dbReference>
<organism evidence="3 4">
    <name type="scientific">Geomonas silvestris</name>
    <dbReference type="NCBI Taxonomy" id="2740184"/>
    <lineage>
        <taxon>Bacteria</taxon>
        <taxon>Pseudomonadati</taxon>
        <taxon>Thermodesulfobacteriota</taxon>
        <taxon>Desulfuromonadia</taxon>
        <taxon>Geobacterales</taxon>
        <taxon>Geobacteraceae</taxon>
        <taxon>Geomonas</taxon>
    </lineage>
</organism>
<dbReference type="InterPro" id="IPR025493">
    <property type="entry name" value="DUF4384"/>
</dbReference>
<feature type="chain" id="PRO_5028225375" description="DUF4384 domain-containing protein" evidence="1">
    <location>
        <begin position="23"/>
        <end position="231"/>
    </location>
</feature>
<sequence>MKREITLLTILLAGIYATDASASGAKALFYDEGDVSVQTSTKTKKKPAQKKKTKETAQNYLGISYWVDLIEPNGKVSRTTASRTFRSGDRIKLNLQANRNGYLYVVGVGSSGASRVLFPNAEGVANGIKAKITYAVPFDSSLKFDNLPGEETLLVMLSEKPMPDLAPGTKSLPEQETRQMLADAHVPGAKDLVIEEEVGEAAPLPASYAVAPVQALGKKKVLTLQIKLKHE</sequence>
<comment type="caution">
    <text evidence="3">The sequence shown here is derived from an EMBL/GenBank/DDBJ whole genome shotgun (WGS) entry which is preliminary data.</text>
</comment>
<keyword evidence="1" id="KW-0732">Signal</keyword>
<feature type="domain" description="DUF4384" evidence="2">
    <location>
        <begin position="84"/>
        <end position="161"/>
    </location>
</feature>
<feature type="signal peptide" evidence="1">
    <location>
        <begin position="1"/>
        <end position="22"/>
    </location>
</feature>
<evidence type="ECO:0000259" key="2">
    <source>
        <dbReference type="Pfam" id="PF14326"/>
    </source>
</evidence>
<accession>A0A6V8MKL6</accession>
<keyword evidence="4" id="KW-1185">Reference proteome</keyword>
<dbReference type="Proteomes" id="UP000556026">
    <property type="component" value="Unassembled WGS sequence"/>
</dbReference>
<evidence type="ECO:0000256" key="1">
    <source>
        <dbReference type="SAM" id="SignalP"/>
    </source>
</evidence>
<protein>
    <recommendedName>
        <fullName evidence="2">DUF4384 domain-containing protein</fullName>
    </recommendedName>
</protein>
<evidence type="ECO:0000313" key="3">
    <source>
        <dbReference type="EMBL" id="GFO60229.1"/>
    </source>
</evidence>
<dbReference type="AlphaFoldDB" id="A0A6V8MKL6"/>
<gene>
    <name evidence="3" type="ORF">GMST_25540</name>
</gene>
<dbReference type="EMBL" id="BLXX01000007">
    <property type="protein sequence ID" value="GFO60229.1"/>
    <property type="molecule type" value="Genomic_DNA"/>
</dbReference>
<proteinExistence type="predicted"/>